<feature type="compositionally biased region" description="Basic and acidic residues" evidence="1">
    <location>
        <begin position="106"/>
        <end position="130"/>
    </location>
</feature>
<comment type="caution">
    <text evidence="2">The sequence shown here is derived from an EMBL/GenBank/DDBJ whole genome shotgun (WGS) entry which is preliminary data.</text>
</comment>
<dbReference type="Proteomes" id="UP001175271">
    <property type="component" value="Unassembled WGS sequence"/>
</dbReference>
<feature type="compositionally biased region" description="Basic and acidic residues" evidence="1">
    <location>
        <begin position="157"/>
        <end position="188"/>
    </location>
</feature>
<reference evidence="2" key="1">
    <citation type="submission" date="2023-06" db="EMBL/GenBank/DDBJ databases">
        <title>Genomic analysis of the entomopathogenic nematode Steinernema hermaphroditum.</title>
        <authorList>
            <person name="Schwarz E.M."/>
            <person name="Heppert J.K."/>
            <person name="Baniya A."/>
            <person name="Schwartz H.T."/>
            <person name="Tan C.-H."/>
            <person name="Antoshechkin I."/>
            <person name="Sternberg P.W."/>
            <person name="Goodrich-Blair H."/>
            <person name="Dillman A.R."/>
        </authorList>
    </citation>
    <scope>NUCLEOTIDE SEQUENCE</scope>
    <source>
        <strain evidence="2">PS9179</strain>
        <tissue evidence="2">Whole animal</tissue>
    </source>
</reference>
<name>A0AA39LSE8_9BILA</name>
<accession>A0AA39LSE8</accession>
<evidence type="ECO:0000313" key="3">
    <source>
        <dbReference type="Proteomes" id="UP001175271"/>
    </source>
</evidence>
<feature type="region of interest" description="Disordered" evidence="1">
    <location>
        <begin position="98"/>
        <end position="139"/>
    </location>
</feature>
<evidence type="ECO:0000256" key="1">
    <source>
        <dbReference type="SAM" id="MobiDB-lite"/>
    </source>
</evidence>
<dbReference type="AlphaFoldDB" id="A0AA39LSE8"/>
<organism evidence="2 3">
    <name type="scientific">Steinernema hermaphroditum</name>
    <dbReference type="NCBI Taxonomy" id="289476"/>
    <lineage>
        <taxon>Eukaryota</taxon>
        <taxon>Metazoa</taxon>
        <taxon>Ecdysozoa</taxon>
        <taxon>Nematoda</taxon>
        <taxon>Chromadorea</taxon>
        <taxon>Rhabditida</taxon>
        <taxon>Tylenchina</taxon>
        <taxon>Panagrolaimomorpha</taxon>
        <taxon>Strongyloidoidea</taxon>
        <taxon>Steinernematidae</taxon>
        <taxon>Steinernema</taxon>
    </lineage>
</organism>
<dbReference type="EMBL" id="JAUCMV010000003">
    <property type="protein sequence ID" value="KAK0408406.1"/>
    <property type="molecule type" value="Genomic_DNA"/>
</dbReference>
<evidence type="ECO:0000313" key="2">
    <source>
        <dbReference type="EMBL" id="KAK0408406.1"/>
    </source>
</evidence>
<sequence length="226" mass="25356">MVDVGLGKGFKTFGLYEAAKEAVAENGVEEGSPLAAAMKGHPAGKIFEKSDSTFSLKSAHSQNSDLAQRVERMKEQVYNSPVKKTNSIVDKVVADIANTGSAPESPSKRRIDTAAKEPSPKKKEIWEVGHRRGSSSAEEELLEIYRQQQLALKGKTRLVEDKKRTTKDKKDKKDMKKKDKEGDKEGDKKKKKKQQQMEQMHTSTKARDHDFKHDSRNQRSKACTIL</sequence>
<feature type="compositionally biased region" description="Basic and acidic residues" evidence="1">
    <location>
        <begin position="205"/>
        <end position="217"/>
    </location>
</feature>
<keyword evidence="3" id="KW-1185">Reference proteome</keyword>
<protein>
    <submittedName>
        <fullName evidence="2">Uncharacterized protein</fullName>
    </submittedName>
</protein>
<feature type="region of interest" description="Disordered" evidence="1">
    <location>
        <begin position="152"/>
        <end position="226"/>
    </location>
</feature>
<gene>
    <name evidence="2" type="ORF">QR680_003936</name>
</gene>
<proteinExistence type="predicted"/>